<dbReference type="InterPro" id="IPR036388">
    <property type="entry name" value="WH-like_DNA-bd_sf"/>
</dbReference>
<dbReference type="EMBL" id="JBBJBU010000012">
    <property type="protein sequence ID" value="KAK7203326.1"/>
    <property type="molecule type" value="Genomic_DNA"/>
</dbReference>
<dbReference type="PANTHER" id="PTHR12806">
    <property type="entry name" value="EAP30 SUBUNIT OF ELL COMPLEX"/>
    <property type="match status" value="1"/>
</dbReference>
<dbReference type="Pfam" id="PF04157">
    <property type="entry name" value="EAP30"/>
    <property type="match status" value="1"/>
</dbReference>
<organism evidence="3 4">
    <name type="scientific">Myxozyma melibiosi</name>
    <dbReference type="NCBI Taxonomy" id="54550"/>
    <lineage>
        <taxon>Eukaryota</taxon>
        <taxon>Fungi</taxon>
        <taxon>Dikarya</taxon>
        <taxon>Ascomycota</taxon>
        <taxon>Saccharomycotina</taxon>
        <taxon>Lipomycetes</taxon>
        <taxon>Lipomycetales</taxon>
        <taxon>Lipomycetaceae</taxon>
        <taxon>Myxozyma</taxon>
    </lineage>
</organism>
<proteinExistence type="inferred from homology"/>
<evidence type="ECO:0000313" key="4">
    <source>
        <dbReference type="Proteomes" id="UP001498771"/>
    </source>
</evidence>
<dbReference type="PANTHER" id="PTHR12806:SF0">
    <property type="entry name" value="VACUOLAR-SORTING PROTEIN SNF8"/>
    <property type="match status" value="1"/>
</dbReference>
<sequence length="250" mass="27702">MSLRRGVGLAAFDNSQRAAQQYSDLGSSLLSAHISELSDQLKTFQSALTKFAESHANEIRSDPVFRAEFVKMCAAIGVDPLASSAANKKGGSFWAELLGNDVNDFFFELAVRIIELCRRTREENGGLMLVDDVRARINSLSPNRPPVSHEDVVRAVATLAPLGHGFEIVKLANREFIRSVPQEMSKDQAVAIEATQAMGYISVPILRDNLNWETARCITVLDDLVAAGLVWVDEQARPREYWTPSWIKQV</sequence>
<dbReference type="Proteomes" id="UP001498771">
    <property type="component" value="Unassembled WGS sequence"/>
</dbReference>
<evidence type="ECO:0000256" key="2">
    <source>
        <dbReference type="PIRNR" id="PIRNR017215"/>
    </source>
</evidence>
<evidence type="ECO:0000313" key="3">
    <source>
        <dbReference type="EMBL" id="KAK7203326.1"/>
    </source>
</evidence>
<evidence type="ECO:0000256" key="1">
    <source>
        <dbReference type="ARBA" id="ARBA00009834"/>
    </source>
</evidence>
<comment type="subunit">
    <text evidence="2">Component of the endosomal sorting complex required for transport II (ESCRT-II).</text>
</comment>
<dbReference type="Gene3D" id="1.10.10.10">
    <property type="entry name" value="Winged helix-like DNA-binding domain superfamily/Winged helix DNA-binding domain"/>
    <property type="match status" value="2"/>
</dbReference>
<comment type="function">
    <text evidence="2">Component of the endosomal sorting complex required for transport II (ESCRT-II), which is required for multivesicular body (MVB) formation and sorting of endosomal cargo proteins into MVBs.</text>
</comment>
<keyword evidence="2" id="KW-0653">Protein transport</keyword>
<comment type="caution">
    <text evidence="3">The sequence shown here is derived from an EMBL/GenBank/DDBJ whole genome shotgun (WGS) entry which is preliminary data.</text>
</comment>
<dbReference type="InterPro" id="IPR036390">
    <property type="entry name" value="WH_DNA-bd_sf"/>
</dbReference>
<protein>
    <recommendedName>
        <fullName evidence="2">Vacuolar-sorting protein SNF8</fullName>
    </recommendedName>
</protein>
<dbReference type="InterPro" id="IPR016689">
    <property type="entry name" value="ESCRT-2_cplx_Snf8"/>
</dbReference>
<accession>A0ABR1F0G6</accession>
<dbReference type="SUPFAM" id="SSF46785">
    <property type="entry name" value="Winged helix' DNA-binding domain"/>
    <property type="match status" value="2"/>
</dbReference>
<gene>
    <name evidence="3" type="ORF">BZA70DRAFT_283426</name>
</gene>
<name>A0ABR1F0G6_9ASCO</name>
<reference evidence="3 4" key="1">
    <citation type="submission" date="2024-03" db="EMBL/GenBank/DDBJ databases">
        <title>Genome-scale model development and genomic sequencing of the oleaginous clade Lipomyces.</title>
        <authorList>
            <consortium name="Lawrence Berkeley National Laboratory"/>
            <person name="Czajka J.J."/>
            <person name="Han Y."/>
            <person name="Kim J."/>
            <person name="Mondo S.J."/>
            <person name="Hofstad B.A."/>
            <person name="Robles A."/>
            <person name="Haridas S."/>
            <person name="Riley R."/>
            <person name="LaButti K."/>
            <person name="Pangilinan J."/>
            <person name="Andreopoulos W."/>
            <person name="Lipzen A."/>
            <person name="Yan J."/>
            <person name="Wang M."/>
            <person name="Ng V."/>
            <person name="Grigoriev I.V."/>
            <person name="Spatafora J.W."/>
            <person name="Magnuson J.K."/>
            <person name="Baker S.E."/>
            <person name="Pomraning K.R."/>
        </authorList>
    </citation>
    <scope>NUCLEOTIDE SEQUENCE [LARGE SCALE GENOMIC DNA]</scope>
    <source>
        <strain evidence="3 4">Phaff 52-87</strain>
    </source>
</reference>
<dbReference type="Gene3D" id="6.10.140.180">
    <property type="match status" value="1"/>
</dbReference>
<keyword evidence="2" id="KW-0813">Transport</keyword>
<dbReference type="InterPro" id="IPR040608">
    <property type="entry name" value="Snf8/Vps36"/>
</dbReference>
<keyword evidence="4" id="KW-1185">Reference proteome</keyword>
<dbReference type="GeneID" id="90038946"/>
<dbReference type="PIRSF" id="PIRSF017215">
    <property type="entry name" value="ESCRT2_Vps22"/>
    <property type="match status" value="1"/>
</dbReference>
<dbReference type="RefSeq" id="XP_064766359.1">
    <property type="nucleotide sequence ID" value="XM_064913434.1"/>
</dbReference>
<comment type="similarity">
    <text evidence="1 2">Belongs to the SNF8 family.</text>
</comment>